<proteinExistence type="predicted"/>
<evidence type="ECO:0000313" key="1">
    <source>
        <dbReference type="EMBL" id="JAH47026.1"/>
    </source>
</evidence>
<protein>
    <submittedName>
        <fullName evidence="1">Uncharacterized protein</fullName>
    </submittedName>
</protein>
<reference evidence="1" key="1">
    <citation type="submission" date="2014-11" db="EMBL/GenBank/DDBJ databases">
        <authorList>
            <person name="Amaro Gonzalez C."/>
        </authorList>
    </citation>
    <scope>NUCLEOTIDE SEQUENCE</scope>
</reference>
<dbReference type="EMBL" id="GBXM01061551">
    <property type="protein sequence ID" value="JAH47026.1"/>
    <property type="molecule type" value="Transcribed_RNA"/>
</dbReference>
<reference evidence="1" key="2">
    <citation type="journal article" date="2015" name="Fish Shellfish Immunol.">
        <title>Early steps in the European eel (Anguilla anguilla)-Vibrio vulnificus interaction in the gills: Role of the RtxA13 toxin.</title>
        <authorList>
            <person name="Callol A."/>
            <person name="Pajuelo D."/>
            <person name="Ebbesson L."/>
            <person name="Teles M."/>
            <person name="MacKenzie S."/>
            <person name="Amaro C."/>
        </authorList>
    </citation>
    <scope>NUCLEOTIDE SEQUENCE</scope>
</reference>
<sequence>MRPRWPPWGTHSRNSHLCAIFHVSGGSNSL</sequence>
<accession>A0A0E9T0D9</accession>
<name>A0A0E9T0D9_ANGAN</name>
<dbReference type="AlphaFoldDB" id="A0A0E9T0D9"/>
<organism evidence="1">
    <name type="scientific">Anguilla anguilla</name>
    <name type="common">European freshwater eel</name>
    <name type="synonym">Muraena anguilla</name>
    <dbReference type="NCBI Taxonomy" id="7936"/>
    <lineage>
        <taxon>Eukaryota</taxon>
        <taxon>Metazoa</taxon>
        <taxon>Chordata</taxon>
        <taxon>Craniata</taxon>
        <taxon>Vertebrata</taxon>
        <taxon>Euteleostomi</taxon>
        <taxon>Actinopterygii</taxon>
        <taxon>Neopterygii</taxon>
        <taxon>Teleostei</taxon>
        <taxon>Anguilliformes</taxon>
        <taxon>Anguillidae</taxon>
        <taxon>Anguilla</taxon>
    </lineage>
</organism>